<dbReference type="Pfam" id="PF00005">
    <property type="entry name" value="ABC_tran"/>
    <property type="match status" value="1"/>
</dbReference>
<evidence type="ECO:0000256" key="9">
    <source>
        <dbReference type="ARBA" id="ARBA00023136"/>
    </source>
</evidence>
<comment type="subcellular location">
    <subcellularLocation>
        <location evidence="1">Vacuole membrane</location>
        <topology evidence="1">Multi-pass membrane protein</topology>
    </subcellularLocation>
</comment>
<dbReference type="AlphaFoldDB" id="A0A418AKS9"/>
<keyword evidence="3" id="KW-0813">Transport</keyword>
<evidence type="ECO:0000256" key="4">
    <source>
        <dbReference type="ARBA" id="ARBA00022692"/>
    </source>
</evidence>
<keyword evidence="5" id="KW-0677">Repeat</keyword>
<evidence type="ECO:0000313" key="11">
    <source>
        <dbReference type="EMBL" id="RHY24710.1"/>
    </source>
</evidence>
<feature type="domain" description="ABC transporter" evidence="10">
    <location>
        <begin position="72"/>
        <end position="306"/>
    </location>
</feature>
<keyword evidence="8" id="KW-1133">Transmembrane helix</keyword>
<reference evidence="11 12" key="1">
    <citation type="submission" date="2018-08" db="EMBL/GenBank/DDBJ databases">
        <title>Aphanomyces genome sequencing and annotation.</title>
        <authorList>
            <person name="Minardi D."/>
            <person name="Oidtmann B."/>
            <person name="Van Der Giezen M."/>
            <person name="Studholme D.J."/>
        </authorList>
    </citation>
    <scope>NUCLEOTIDE SEQUENCE [LARGE SCALE GENOMIC DNA]</scope>
    <source>
        <strain evidence="11 12">NJM0002</strain>
    </source>
</reference>
<dbReference type="VEuPathDB" id="FungiDB:H310_11768"/>
<evidence type="ECO:0000256" key="7">
    <source>
        <dbReference type="ARBA" id="ARBA00022840"/>
    </source>
</evidence>
<protein>
    <recommendedName>
        <fullName evidence="10">ABC transporter domain-containing protein</fullName>
    </recommendedName>
</protein>
<dbReference type="Proteomes" id="UP000285060">
    <property type="component" value="Unassembled WGS sequence"/>
</dbReference>
<dbReference type="CDD" id="cd03244">
    <property type="entry name" value="ABCC_MRP_domain2"/>
    <property type="match status" value="1"/>
</dbReference>
<evidence type="ECO:0000256" key="3">
    <source>
        <dbReference type="ARBA" id="ARBA00022448"/>
    </source>
</evidence>
<accession>A0A418AKS9</accession>
<evidence type="ECO:0000256" key="8">
    <source>
        <dbReference type="ARBA" id="ARBA00022989"/>
    </source>
</evidence>
<evidence type="ECO:0000259" key="10">
    <source>
        <dbReference type="PROSITE" id="PS50893"/>
    </source>
</evidence>
<comment type="caution">
    <text evidence="11">The sequence shown here is derived from an EMBL/GenBank/DDBJ whole genome shotgun (WGS) entry which is preliminary data.</text>
</comment>
<organism evidence="11 12">
    <name type="scientific">Aphanomyces invadans</name>
    <dbReference type="NCBI Taxonomy" id="157072"/>
    <lineage>
        <taxon>Eukaryota</taxon>
        <taxon>Sar</taxon>
        <taxon>Stramenopiles</taxon>
        <taxon>Oomycota</taxon>
        <taxon>Saprolegniomycetes</taxon>
        <taxon>Saprolegniales</taxon>
        <taxon>Verrucalvaceae</taxon>
        <taxon>Aphanomyces</taxon>
    </lineage>
</organism>
<evidence type="ECO:0000256" key="6">
    <source>
        <dbReference type="ARBA" id="ARBA00022741"/>
    </source>
</evidence>
<dbReference type="SUPFAM" id="SSF52540">
    <property type="entry name" value="P-loop containing nucleoside triphosphate hydrolases"/>
    <property type="match status" value="1"/>
</dbReference>
<evidence type="ECO:0000256" key="1">
    <source>
        <dbReference type="ARBA" id="ARBA00004128"/>
    </source>
</evidence>
<gene>
    <name evidence="11" type="ORF">DYB32_008723</name>
</gene>
<keyword evidence="6" id="KW-0547">Nucleotide-binding</keyword>
<proteinExistence type="inferred from homology"/>
<evidence type="ECO:0000256" key="5">
    <source>
        <dbReference type="ARBA" id="ARBA00022737"/>
    </source>
</evidence>
<dbReference type="GO" id="GO:0016887">
    <property type="term" value="F:ATP hydrolysis activity"/>
    <property type="evidence" value="ECO:0007669"/>
    <property type="project" value="InterPro"/>
</dbReference>
<name>A0A418AKS9_9STRA</name>
<dbReference type="SMART" id="SM00382">
    <property type="entry name" value="AAA"/>
    <property type="match status" value="1"/>
</dbReference>
<keyword evidence="7" id="KW-0067">ATP-binding</keyword>
<dbReference type="PANTHER" id="PTHR24223:SF443">
    <property type="entry name" value="MULTIDRUG-RESISTANCE LIKE PROTEIN 1, ISOFORM I"/>
    <property type="match status" value="1"/>
</dbReference>
<dbReference type="GO" id="GO:0005774">
    <property type="term" value="C:vacuolar membrane"/>
    <property type="evidence" value="ECO:0007669"/>
    <property type="project" value="UniProtKB-SubCell"/>
</dbReference>
<dbReference type="InterPro" id="IPR003439">
    <property type="entry name" value="ABC_transporter-like_ATP-bd"/>
</dbReference>
<dbReference type="InterPro" id="IPR027417">
    <property type="entry name" value="P-loop_NTPase"/>
</dbReference>
<keyword evidence="9" id="KW-0472">Membrane</keyword>
<evidence type="ECO:0000313" key="12">
    <source>
        <dbReference type="Proteomes" id="UP000285060"/>
    </source>
</evidence>
<dbReference type="FunFam" id="3.40.50.300:FF:000610">
    <property type="entry name" value="Multidrug resistance-associated ABC transporter"/>
    <property type="match status" value="1"/>
</dbReference>
<keyword evidence="4" id="KW-0812">Transmembrane</keyword>
<dbReference type="PANTHER" id="PTHR24223">
    <property type="entry name" value="ATP-BINDING CASSETTE SUB-FAMILY C"/>
    <property type="match status" value="1"/>
</dbReference>
<dbReference type="InterPro" id="IPR050173">
    <property type="entry name" value="ABC_transporter_C-like"/>
</dbReference>
<dbReference type="Gene3D" id="3.40.50.300">
    <property type="entry name" value="P-loop containing nucleotide triphosphate hydrolases"/>
    <property type="match status" value="1"/>
</dbReference>
<comment type="similarity">
    <text evidence="2">Belongs to the ABC transporter superfamily. ABCC family. Conjugate transporter (TC 3.A.1.208) subfamily.</text>
</comment>
<sequence length="319" mass="34563">TCIQLQDTAIVMIVATGLVFFRSALSAGLVGLAFNYVLMADACIVDLVKTYSYLEVGMVFPERGNDLTDGAISFKQVQFRYKPTSDMVLRDLTCNIAGGEKIGIVGRTGAGKSSLTMALFSMYPLVSGSIHIDDRDIATVAKQDLRRQLSIIPQSPVLFKGTLRQYLDPFGSYDDAALWSVVSKAGLLALVSDMPDKLSTEVADKGANLSVGKRQMLCLARALLVQSKIVVLDEATAAMDHDTDVRLQEVIATEFAEATELTIAHRLHTIMQSDRIMVMDADRVVEMDTPAALIAAEGVFYRLAKDGGVPQRLTSGVAF</sequence>
<dbReference type="InterPro" id="IPR003593">
    <property type="entry name" value="AAA+_ATPase"/>
</dbReference>
<dbReference type="EMBL" id="QUSY01001518">
    <property type="protein sequence ID" value="RHY24710.1"/>
    <property type="molecule type" value="Genomic_DNA"/>
</dbReference>
<dbReference type="GO" id="GO:0005524">
    <property type="term" value="F:ATP binding"/>
    <property type="evidence" value="ECO:0007669"/>
    <property type="project" value="UniProtKB-KW"/>
</dbReference>
<keyword evidence="12" id="KW-1185">Reference proteome</keyword>
<dbReference type="PROSITE" id="PS50893">
    <property type="entry name" value="ABC_TRANSPORTER_2"/>
    <property type="match status" value="1"/>
</dbReference>
<feature type="non-terminal residue" evidence="11">
    <location>
        <position position="1"/>
    </location>
</feature>
<evidence type="ECO:0000256" key="2">
    <source>
        <dbReference type="ARBA" id="ARBA00009726"/>
    </source>
</evidence>
<dbReference type="GO" id="GO:0042626">
    <property type="term" value="F:ATPase-coupled transmembrane transporter activity"/>
    <property type="evidence" value="ECO:0007669"/>
    <property type="project" value="TreeGrafter"/>
</dbReference>